<sequence length="91" mass="10179">MRAETDAPNAALIAALDNATIVTTINNFNASNARNADFESTPSPEPRENEDDPIQTQYMDIRHILLLLYLDSIVVTCNRRNTRSETDSGQR</sequence>
<organism evidence="2 3">
    <name type="scientific">Fusarium duplospermum</name>
    <dbReference type="NCBI Taxonomy" id="1325734"/>
    <lineage>
        <taxon>Eukaryota</taxon>
        <taxon>Fungi</taxon>
        <taxon>Dikarya</taxon>
        <taxon>Ascomycota</taxon>
        <taxon>Pezizomycotina</taxon>
        <taxon>Sordariomycetes</taxon>
        <taxon>Hypocreomycetidae</taxon>
        <taxon>Hypocreales</taxon>
        <taxon>Nectriaceae</taxon>
        <taxon>Fusarium</taxon>
        <taxon>Fusarium solani species complex</taxon>
    </lineage>
</organism>
<keyword evidence="3" id="KW-1185">Reference proteome</keyword>
<name>A0A428QXN2_9HYPO</name>
<feature type="compositionally biased region" description="Polar residues" evidence="1">
    <location>
        <begin position="31"/>
        <end position="42"/>
    </location>
</feature>
<protein>
    <submittedName>
        <fullName evidence="2">Uncharacterized protein</fullName>
    </submittedName>
</protein>
<comment type="caution">
    <text evidence="2">The sequence shown here is derived from an EMBL/GenBank/DDBJ whole genome shotgun (WGS) entry which is preliminary data.</text>
</comment>
<gene>
    <name evidence="2" type="ORF">CEP54_002077</name>
</gene>
<proteinExistence type="predicted"/>
<dbReference type="Proteomes" id="UP000288168">
    <property type="component" value="Unassembled WGS sequence"/>
</dbReference>
<accession>A0A428QXN2</accession>
<evidence type="ECO:0000313" key="3">
    <source>
        <dbReference type="Proteomes" id="UP000288168"/>
    </source>
</evidence>
<dbReference type="AlphaFoldDB" id="A0A428QXN2"/>
<evidence type="ECO:0000313" key="2">
    <source>
        <dbReference type="EMBL" id="RSL69933.1"/>
    </source>
</evidence>
<feature type="region of interest" description="Disordered" evidence="1">
    <location>
        <begin position="31"/>
        <end position="55"/>
    </location>
</feature>
<dbReference type="EMBL" id="NKCI01000011">
    <property type="protein sequence ID" value="RSL69933.1"/>
    <property type="molecule type" value="Genomic_DNA"/>
</dbReference>
<evidence type="ECO:0000256" key="1">
    <source>
        <dbReference type="SAM" id="MobiDB-lite"/>
    </source>
</evidence>
<reference evidence="2 3" key="1">
    <citation type="submission" date="2017-06" db="EMBL/GenBank/DDBJ databases">
        <title>Comparative genomic analysis of Ambrosia Fusariam Clade fungi.</title>
        <authorList>
            <person name="Stajich J.E."/>
            <person name="Carrillo J."/>
            <person name="Kijimoto T."/>
            <person name="Eskalen A."/>
            <person name="O'Donnell K."/>
            <person name="Kasson M."/>
        </authorList>
    </citation>
    <scope>NUCLEOTIDE SEQUENCE [LARGE SCALE GENOMIC DNA]</scope>
    <source>
        <strain evidence="2 3">NRRL62584</strain>
    </source>
</reference>